<accession>A0A8S8XHD3</accession>
<reference evidence="1" key="1">
    <citation type="submission" date="2021-02" db="EMBL/GenBank/DDBJ databases">
        <title>Genome sequence of Rhodospirillales sp. strain TMPK1 isolated from soil.</title>
        <authorList>
            <person name="Nakai R."/>
            <person name="Kusada H."/>
            <person name="Tamaki H."/>
        </authorList>
    </citation>
    <scope>NUCLEOTIDE SEQUENCE</scope>
    <source>
        <strain evidence="1">TMPK1</strain>
    </source>
</reference>
<sequence length="367" mass="41958">MTNNRLAQTLSHGSARVLNCAAVTAELRELNGHAGPSLFRTNPLNHAVLIKDVREDERRGRDPTRIGTKVFLPFDPKVPLAGGQTIFFGDKQFRSAIANLIDLNQPKQREAFDHDTRVLEVIDSLPTLAPFLLRDRLERAQIDVDPRYFRLSEEEWAEIVGFIRAQFQAIVDALFADEAKRARGAVDKLLQKLWDLSDIPALEDLADAFRLPRKDCLKIFYAWKGVIFFTWEHAREGEQARQFLEWVRTADLSGVQDRNFRKELDKDLTDLHQRCVRLLADLDQRLARYQSAFDDLFRAQKGPAAFLAFLAGADAHFQALGFGMAKMQHLVMVWRHATDRFPARRLPQDSLIELLGTLGELAADRMR</sequence>
<keyword evidence="2" id="KW-1185">Reference proteome</keyword>
<dbReference type="RefSeq" id="WP_420244872.1">
    <property type="nucleotide sequence ID" value="NZ_BOPV01000001.1"/>
</dbReference>
<dbReference type="EMBL" id="BOPV01000001">
    <property type="protein sequence ID" value="GIL41401.1"/>
    <property type="molecule type" value="Genomic_DNA"/>
</dbReference>
<comment type="caution">
    <text evidence="1">The sequence shown here is derived from an EMBL/GenBank/DDBJ whole genome shotgun (WGS) entry which is preliminary data.</text>
</comment>
<organism evidence="1 2">
    <name type="scientific">Roseiterribacter gracilis</name>
    <dbReference type="NCBI Taxonomy" id="2812848"/>
    <lineage>
        <taxon>Bacteria</taxon>
        <taxon>Pseudomonadati</taxon>
        <taxon>Pseudomonadota</taxon>
        <taxon>Alphaproteobacteria</taxon>
        <taxon>Rhodospirillales</taxon>
        <taxon>Roseiterribacteraceae</taxon>
        <taxon>Roseiterribacter</taxon>
    </lineage>
</organism>
<dbReference type="Proteomes" id="UP000681075">
    <property type="component" value="Unassembled WGS sequence"/>
</dbReference>
<dbReference type="AlphaFoldDB" id="A0A8S8XHD3"/>
<proteinExistence type="predicted"/>
<gene>
    <name evidence="1" type="ORF">TMPK1_36380</name>
</gene>
<evidence type="ECO:0000313" key="2">
    <source>
        <dbReference type="Proteomes" id="UP000681075"/>
    </source>
</evidence>
<name>A0A8S8XHD3_9PROT</name>
<protein>
    <submittedName>
        <fullName evidence="1">Uncharacterized protein</fullName>
    </submittedName>
</protein>
<evidence type="ECO:0000313" key="1">
    <source>
        <dbReference type="EMBL" id="GIL41401.1"/>
    </source>
</evidence>